<reference evidence="6 7" key="1">
    <citation type="submission" date="2017-03" db="EMBL/GenBank/DDBJ databases">
        <title>Genome sequence of Sphingomonas mucosissima DSM 17494.</title>
        <authorList>
            <person name="Poehlein A."/>
            <person name="Wuebbeler J.H."/>
            <person name="Steinbuechel A."/>
            <person name="Daniel R."/>
        </authorList>
    </citation>
    <scope>NUCLEOTIDE SEQUENCE [LARGE SCALE GENOMIC DNA]</scope>
    <source>
        <strain evidence="6 7">DSM 17494</strain>
    </source>
</reference>
<evidence type="ECO:0000259" key="5">
    <source>
        <dbReference type="PROSITE" id="PS50109"/>
    </source>
</evidence>
<dbReference type="SUPFAM" id="SSF55874">
    <property type="entry name" value="ATPase domain of HSP90 chaperone/DNA topoisomerase II/histidine kinase"/>
    <property type="match status" value="1"/>
</dbReference>
<dbReference type="Proteomes" id="UP000197783">
    <property type="component" value="Unassembled WGS sequence"/>
</dbReference>
<dbReference type="InterPro" id="IPR036097">
    <property type="entry name" value="HisK_dim/P_sf"/>
</dbReference>
<dbReference type="SUPFAM" id="SSF47384">
    <property type="entry name" value="Homodimeric domain of signal transducing histidine kinase"/>
    <property type="match status" value="1"/>
</dbReference>
<comment type="caution">
    <text evidence="6">The sequence shown here is derived from an EMBL/GenBank/DDBJ whole genome shotgun (WGS) entry which is preliminary data.</text>
</comment>
<dbReference type="CDD" id="cd00082">
    <property type="entry name" value="HisKA"/>
    <property type="match status" value="1"/>
</dbReference>
<name>A0A245ZRG7_9SPHN</name>
<dbReference type="Gene3D" id="3.30.565.10">
    <property type="entry name" value="Histidine kinase-like ATPase, C-terminal domain"/>
    <property type="match status" value="1"/>
</dbReference>
<dbReference type="EMBL" id="NBBJ01000001">
    <property type="protein sequence ID" value="OWK32326.1"/>
    <property type="molecule type" value="Genomic_DNA"/>
</dbReference>
<proteinExistence type="predicted"/>
<dbReference type="InterPro" id="IPR036890">
    <property type="entry name" value="HATPase_C_sf"/>
</dbReference>
<protein>
    <recommendedName>
        <fullName evidence="2">histidine kinase</fullName>
        <ecNumber evidence="2">2.7.13.3</ecNumber>
    </recommendedName>
</protein>
<dbReference type="InterPro" id="IPR003661">
    <property type="entry name" value="HisK_dim/P_dom"/>
</dbReference>
<sequence>MGQWVRFDDSLKTVLAADASTAFGAQATFRQLADLIARERVAADSETLGRLRVLRDQVPASVRAAVARSFALGQPPVELVAMFAEDEQSVASAALRAARLSSEHWISLIPQLGPGGRAALRRRDDLGRDVERALASFGSTDFTLAYTPEPQADAMLDALELGSVTPSINSPGKDVAGALQMPAETDRQPSAAGGFDIAELVDRIASYQQQRTPSATLPAMPAVDHFRFQTDAEGTVRWTDAMPRGALIGARLIGEAAFGDAIADAVVRDAFRQRISVTDACLTLGQPGMLAGAWRISAVPLFDPATGQFIGYHGSARRARSEHLAAQMAEKSNAEGLRRLVHELRTPTNAIAGFSELIETQLLGPVAPPYRERAAAIRLLAADLVATIEDLDLAARIEGHALELRPDVFELAPLVARVVAELQPLAGSRGCTLDLVPGDPALSIACDERGAERLLSRLMATFISAAQSDEAIRVTAAKGVSTEAMVTVTFPRALADMPEDRLLNMEAESAMDAPGTPLLGTGFALRLARNLAAQLGGRLAIAPSHIVVTLPIAVAALGEAQPTGQAV</sequence>
<dbReference type="AlphaFoldDB" id="A0A245ZRG7"/>
<gene>
    <name evidence="6" type="primary">pleC_1</name>
    <name evidence="6" type="ORF">SPMU_06490</name>
</gene>
<dbReference type="PANTHER" id="PTHR43047">
    <property type="entry name" value="TWO-COMPONENT HISTIDINE PROTEIN KINASE"/>
    <property type="match status" value="1"/>
</dbReference>
<dbReference type="GO" id="GO:0005886">
    <property type="term" value="C:plasma membrane"/>
    <property type="evidence" value="ECO:0007669"/>
    <property type="project" value="TreeGrafter"/>
</dbReference>
<evidence type="ECO:0000313" key="6">
    <source>
        <dbReference type="EMBL" id="OWK32326.1"/>
    </source>
</evidence>
<dbReference type="GO" id="GO:0000155">
    <property type="term" value="F:phosphorelay sensor kinase activity"/>
    <property type="evidence" value="ECO:0007669"/>
    <property type="project" value="InterPro"/>
</dbReference>
<dbReference type="InterPro" id="IPR005467">
    <property type="entry name" value="His_kinase_dom"/>
</dbReference>
<comment type="catalytic activity">
    <reaction evidence="1">
        <text>ATP + protein L-histidine = ADP + protein N-phospho-L-histidine.</text>
        <dbReference type="EC" id="2.7.13.3"/>
    </reaction>
</comment>
<evidence type="ECO:0000256" key="3">
    <source>
        <dbReference type="ARBA" id="ARBA00022679"/>
    </source>
</evidence>
<dbReference type="Gene3D" id="1.10.287.130">
    <property type="match status" value="1"/>
</dbReference>
<accession>A0A245ZRG7</accession>
<evidence type="ECO:0000256" key="4">
    <source>
        <dbReference type="ARBA" id="ARBA00022777"/>
    </source>
</evidence>
<dbReference type="OrthoDB" id="9813151at2"/>
<evidence type="ECO:0000256" key="1">
    <source>
        <dbReference type="ARBA" id="ARBA00000085"/>
    </source>
</evidence>
<keyword evidence="4" id="KW-0418">Kinase</keyword>
<evidence type="ECO:0000256" key="2">
    <source>
        <dbReference type="ARBA" id="ARBA00012438"/>
    </source>
</evidence>
<dbReference type="PANTHER" id="PTHR43047:SF72">
    <property type="entry name" value="OSMOSENSING HISTIDINE PROTEIN KINASE SLN1"/>
    <property type="match status" value="1"/>
</dbReference>
<dbReference type="PROSITE" id="PS50109">
    <property type="entry name" value="HIS_KIN"/>
    <property type="match status" value="1"/>
</dbReference>
<evidence type="ECO:0000313" key="7">
    <source>
        <dbReference type="Proteomes" id="UP000197783"/>
    </source>
</evidence>
<keyword evidence="7" id="KW-1185">Reference proteome</keyword>
<feature type="domain" description="Histidine kinase" evidence="5">
    <location>
        <begin position="339"/>
        <end position="541"/>
    </location>
</feature>
<dbReference type="GO" id="GO:0009927">
    <property type="term" value="F:histidine phosphotransfer kinase activity"/>
    <property type="evidence" value="ECO:0007669"/>
    <property type="project" value="TreeGrafter"/>
</dbReference>
<dbReference type="EC" id="2.7.13.3" evidence="2"/>
<keyword evidence="3 6" id="KW-0808">Transferase</keyword>
<organism evidence="6 7">
    <name type="scientific">Sphingomonas mucosissima</name>
    <dbReference type="NCBI Taxonomy" id="370959"/>
    <lineage>
        <taxon>Bacteria</taxon>
        <taxon>Pseudomonadati</taxon>
        <taxon>Pseudomonadota</taxon>
        <taxon>Alphaproteobacteria</taxon>
        <taxon>Sphingomonadales</taxon>
        <taxon>Sphingomonadaceae</taxon>
        <taxon>Sphingomonas</taxon>
    </lineage>
</organism>